<organism evidence="4">
    <name type="scientific">Drosophila grimshawi</name>
    <name type="common">Hawaiian fruit fly</name>
    <name type="synonym">Idiomyia grimshawi</name>
    <dbReference type="NCBI Taxonomy" id="7222"/>
    <lineage>
        <taxon>Eukaryota</taxon>
        <taxon>Metazoa</taxon>
        <taxon>Ecdysozoa</taxon>
        <taxon>Arthropoda</taxon>
        <taxon>Hexapoda</taxon>
        <taxon>Insecta</taxon>
        <taxon>Pterygota</taxon>
        <taxon>Neoptera</taxon>
        <taxon>Endopterygota</taxon>
        <taxon>Diptera</taxon>
        <taxon>Brachycera</taxon>
        <taxon>Muscomorpha</taxon>
        <taxon>Ephydroidea</taxon>
        <taxon>Drosophilidae</taxon>
        <taxon>Drosophila</taxon>
        <taxon>Hawaiian Drosophila</taxon>
    </lineage>
</organism>
<dbReference type="AlphaFoldDB" id="B4J8R4"/>
<dbReference type="OMA" id="SEDYAPH"/>
<dbReference type="HOGENOM" id="CLU_173540_0_0_1"/>
<reference evidence="3 4" key="1">
    <citation type="journal article" date="2007" name="Nature">
        <title>Evolution of genes and genomes on the Drosophila phylogeny.</title>
        <authorList>
            <consortium name="Drosophila 12 Genomes Consortium"/>
            <person name="Clark A.G."/>
            <person name="Eisen M.B."/>
            <person name="Smith D.R."/>
            <person name="Bergman C.M."/>
            <person name="Oliver B."/>
            <person name="Markow T.A."/>
            <person name="Kaufman T.C."/>
            <person name="Kellis M."/>
            <person name="Gelbart W."/>
            <person name="Iyer V.N."/>
            <person name="Pollard D.A."/>
            <person name="Sackton T.B."/>
            <person name="Larracuente A.M."/>
            <person name="Singh N.D."/>
            <person name="Abad J.P."/>
            <person name="Abt D.N."/>
            <person name="Adryan B."/>
            <person name="Aguade M."/>
            <person name="Akashi H."/>
            <person name="Anderson W.W."/>
            <person name="Aquadro C.F."/>
            <person name="Ardell D.H."/>
            <person name="Arguello R."/>
            <person name="Artieri C.G."/>
            <person name="Barbash D.A."/>
            <person name="Barker D."/>
            <person name="Barsanti P."/>
            <person name="Batterham P."/>
            <person name="Batzoglou S."/>
            <person name="Begun D."/>
            <person name="Bhutkar A."/>
            <person name="Blanco E."/>
            <person name="Bosak S.A."/>
            <person name="Bradley R.K."/>
            <person name="Brand A.D."/>
            <person name="Brent M.R."/>
            <person name="Brooks A.N."/>
            <person name="Brown R.H."/>
            <person name="Butlin R.K."/>
            <person name="Caggese C."/>
            <person name="Calvi B.R."/>
            <person name="Bernardo de Carvalho A."/>
            <person name="Caspi A."/>
            <person name="Castrezana S."/>
            <person name="Celniker S.E."/>
            <person name="Chang J.L."/>
            <person name="Chapple C."/>
            <person name="Chatterji S."/>
            <person name="Chinwalla A."/>
            <person name="Civetta A."/>
            <person name="Clifton S.W."/>
            <person name="Comeron J.M."/>
            <person name="Costello J.C."/>
            <person name="Coyne J.A."/>
            <person name="Daub J."/>
            <person name="David R.G."/>
            <person name="Delcher A.L."/>
            <person name="Delehaunty K."/>
            <person name="Do C.B."/>
            <person name="Ebling H."/>
            <person name="Edwards K."/>
            <person name="Eickbush T."/>
            <person name="Evans J.D."/>
            <person name="Filipski A."/>
            <person name="Findeiss S."/>
            <person name="Freyhult E."/>
            <person name="Fulton L."/>
            <person name="Fulton R."/>
            <person name="Garcia A.C."/>
            <person name="Gardiner A."/>
            <person name="Garfield D.A."/>
            <person name="Garvin B.E."/>
            <person name="Gibson G."/>
            <person name="Gilbert D."/>
            <person name="Gnerre S."/>
            <person name="Godfrey J."/>
            <person name="Good R."/>
            <person name="Gotea V."/>
            <person name="Gravely B."/>
            <person name="Greenberg A.J."/>
            <person name="Griffiths-Jones S."/>
            <person name="Gross S."/>
            <person name="Guigo R."/>
            <person name="Gustafson E.A."/>
            <person name="Haerty W."/>
            <person name="Hahn M.W."/>
            <person name="Halligan D.L."/>
            <person name="Halpern A.L."/>
            <person name="Halter G.M."/>
            <person name="Han M.V."/>
            <person name="Heger A."/>
            <person name="Hillier L."/>
            <person name="Hinrichs A.S."/>
            <person name="Holmes I."/>
            <person name="Hoskins R.A."/>
            <person name="Hubisz M.J."/>
            <person name="Hultmark D."/>
            <person name="Huntley M.A."/>
            <person name="Jaffe D.B."/>
            <person name="Jagadeeshan S."/>
            <person name="Jeck W.R."/>
            <person name="Johnson J."/>
            <person name="Jones C.D."/>
            <person name="Jordan W.C."/>
            <person name="Karpen G.H."/>
            <person name="Kataoka E."/>
            <person name="Keightley P.D."/>
            <person name="Kheradpour P."/>
            <person name="Kirkness E.F."/>
            <person name="Koerich L.B."/>
            <person name="Kristiansen K."/>
            <person name="Kudrna D."/>
            <person name="Kulathinal R.J."/>
            <person name="Kumar S."/>
            <person name="Kwok R."/>
            <person name="Lander E."/>
            <person name="Langley C.H."/>
            <person name="Lapoint R."/>
            <person name="Lazzaro B.P."/>
            <person name="Lee S.J."/>
            <person name="Levesque L."/>
            <person name="Li R."/>
            <person name="Lin C.F."/>
            <person name="Lin M.F."/>
            <person name="Lindblad-Toh K."/>
            <person name="Llopart A."/>
            <person name="Long M."/>
            <person name="Low L."/>
            <person name="Lozovsky E."/>
            <person name="Lu J."/>
            <person name="Luo M."/>
            <person name="Machado C.A."/>
            <person name="Makalowski W."/>
            <person name="Marzo M."/>
            <person name="Matsuda M."/>
            <person name="Matzkin L."/>
            <person name="McAllister B."/>
            <person name="McBride C.S."/>
            <person name="McKernan B."/>
            <person name="McKernan K."/>
            <person name="Mendez-Lago M."/>
            <person name="Minx P."/>
            <person name="Mollenhauer M.U."/>
            <person name="Montooth K."/>
            <person name="Mount S.M."/>
            <person name="Mu X."/>
            <person name="Myers E."/>
            <person name="Negre B."/>
            <person name="Newfeld S."/>
            <person name="Nielsen R."/>
            <person name="Noor M.A."/>
            <person name="O'Grady P."/>
            <person name="Pachter L."/>
            <person name="Papaceit M."/>
            <person name="Parisi M.J."/>
            <person name="Parisi M."/>
            <person name="Parts L."/>
            <person name="Pedersen J.S."/>
            <person name="Pesole G."/>
            <person name="Phillippy A.M."/>
            <person name="Ponting C.P."/>
            <person name="Pop M."/>
            <person name="Porcelli D."/>
            <person name="Powell J.R."/>
            <person name="Prohaska S."/>
            <person name="Pruitt K."/>
            <person name="Puig M."/>
            <person name="Quesneville H."/>
            <person name="Ram K.R."/>
            <person name="Rand D."/>
            <person name="Rasmussen M.D."/>
            <person name="Reed L.K."/>
            <person name="Reenan R."/>
            <person name="Reily A."/>
            <person name="Remington K.A."/>
            <person name="Rieger T.T."/>
            <person name="Ritchie M.G."/>
            <person name="Robin C."/>
            <person name="Rogers Y.H."/>
            <person name="Rohde C."/>
            <person name="Rozas J."/>
            <person name="Rubenfield M.J."/>
            <person name="Ruiz A."/>
            <person name="Russo S."/>
            <person name="Salzberg S.L."/>
            <person name="Sanchez-Gracia A."/>
            <person name="Saranga D.J."/>
            <person name="Sato H."/>
            <person name="Schaeffer S.W."/>
            <person name="Schatz M.C."/>
            <person name="Schlenke T."/>
            <person name="Schwartz R."/>
            <person name="Segarra C."/>
            <person name="Singh R.S."/>
            <person name="Sirot L."/>
            <person name="Sirota M."/>
            <person name="Sisneros N.B."/>
            <person name="Smith C.D."/>
            <person name="Smith T.F."/>
            <person name="Spieth J."/>
            <person name="Stage D.E."/>
            <person name="Stark A."/>
            <person name="Stephan W."/>
            <person name="Strausberg R.L."/>
            <person name="Strempel S."/>
            <person name="Sturgill D."/>
            <person name="Sutton G."/>
            <person name="Sutton G.G."/>
            <person name="Tao W."/>
            <person name="Teichmann S."/>
            <person name="Tobari Y.N."/>
            <person name="Tomimura Y."/>
            <person name="Tsolas J.M."/>
            <person name="Valente V.L."/>
            <person name="Venter E."/>
            <person name="Venter J.C."/>
            <person name="Vicario S."/>
            <person name="Vieira F.G."/>
            <person name="Vilella A.J."/>
            <person name="Villasante A."/>
            <person name="Walenz B."/>
            <person name="Wang J."/>
            <person name="Wasserman M."/>
            <person name="Watts T."/>
            <person name="Wilson D."/>
            <person name="Wilson R.K."/>
            <person name="Wing R.A."/>
            <person name="Wolfner M.F."/>
            <person name="Wong A."/>
            <person name="Wong G.K."/>
            <person name="Wu C.I."/>
            <person name="Wu G."/>
            <person name="Yamamoto D."/>
            <person name="Yang H.P."/>
            <person name="Yang S.P."/>
            <person name="Yorke J.A."/>
            <person name="Yoshida K."/>
            <person name="Zdobnov E."/>
            <person name="Zhang P."/>
            <person name="Zhang Y."/>
            <person name="Zimin A.V."/>
            <person name="Baldwin J."/>
            <person name="Abdouelleil A."/>
            <person name="Abdulkadir J."/>
            <person name="Abebe A."/>
            <person name="Abera B."/>
            <person name="Abreu J."/>
            <person name="Acer S.C."/>
            <person name="Aftuck L."/>
            <person name="Alexander A."/>
            <person name="An P."/>
            <person name="Anderson E."/>
            <person name="Anderson S."/>
            <person name="Arachi H."/>
            <person name="Azer M."/>
            <person name="Bachantsang P."/>
            <person name="Barry A."/>
            <person name="Bayul T."/>
            <person name="Berlin A."/>
            <person name="Bessette D."/>
            <person name="Bloom T."/>
            <person name="Blye J."/>
            <person name="Boguslavskiy L."/>
            <person name="Bonnet C."/>
            <person name="Boukhgalter B."/>
            <person name="Bourzgui I."/>
            <person name="Brown A."/>
            <person name="Cahill P."/>
            <person name="Channer S."/>
            <person name="Cheshatsang Y."/>
            <person name="Chuda L."/>
            <person name="Citroen M."/>
            <person name="Collymore A."/>
            <person name="Cooke P."/>
            <person name="Costello M."/>
            <person name="D'Aco K."/>
            <person name="Daza R."/>
            <person name="De Haan G."/>
            <person name="DeGray S."/>
            <person name="DeMaso C."/>
            <person name="Dhargay N."/>
            <person name="Dooley K."/>
            <person name="Dooley E."/>
            <person name="Doricent M."/>
            <person name="Dorje P."/>
            <person name="Dorjee K."/>
            <person name="Dupes A."/>
            <person name="Elong R."/>
            <person name="Falk J."/>
            <person name="Farina A."/>
            <person name="Faro S."/>
            <person name="Ferguson D."/>
            <person name="Fisher S."/>
            <person name="Foley C.D."/>
            <person name="Franke A."/>
            <person name="Friedrich D."/>
            <person name="Gadbois L."/>
            <person name="Gearin G."/>
            <person name="Gearin C.R."/>
            <person name="Giannoukos G."/>
            <person name="Goode T."/>
            <person name="Graham J."/>
            <person name="Grandbois E."/>
            <person name="Grewal S."/>
            <person name="Gyaltsen K."/>
            <person name="Hafez N."/>
            <person name="Hagos B."/>
            <person name="Hall J."/>
            <person name="Henson C."/>
            <person name="Hollinger A."/>
            <person name="Honan T."/>
            <person name="Huard M.D."/>
            <person name="Hughes L."/>
            <person name="Hurhula B."/>
            <person name="Husby M.E."/>
            <person name="Kamat A."/>
            <person name="Kanga B."/>
            <person name="Kashin S."/>
            <person name="Khazanovich D."/>
            <person name="Kisner P."/>
            <person name="Lance K."/>
            <person name="Lara M."/>
            <person name="Lee W."/>
            <person name="Lennon N."/>
            <person name="Letendre F."/>
            <person name="LeVine R."/>
            <person name="Lipovsky A."/>
            <person name="Liu X."/>
            <person name="Liu J."/>
            <person name="Liu S."/>
            <person name="Lokyitsang T."/>
            <person name="Lokyitsang Y."/>
            <person name="Lubonja R."/>
            <person name="Lui A."/>
            <person name="MacDonald P."/>
            <person name="Magnisalis V."/>
            <person name="Maru K."/>
            <person name="Matthews C."/>
            <person name="McCusker W."/>
            <person name="McDonough S."/>
            <person name="Mehta T."/>
            <person name="Meldrim J."/>
            <person name="Meneus L."/>
            <person name="Mihai O."/>
            <person name="Mihalev A."/>
            <person name="Mihova T."/>
            <person name="Mittelman R."/>
            <person name="Mlenga V."/>
            <person name="Montmayeur A."/>
            <person name="Mulrain L."/>
            <person name="Navidi A."/>
            <person name="Naylor J."/>
            <person name="Negash T."/>
            <person name="Nguyen T."/>
            <person name="Nguyen N."/>
            <person name="Nicol R."/>
            <person name="Norbu C."/>
            <person name="Norbu N."/>
            <person name="Novod N."/>
            <person name="O'Neill B."/>
            <person name="Osman S."/>
            <person name="Markiewicz E."/>
            <person name="Oyono O.L."/>
            <person name="Patti C."/>
            <person name="Phunkhang P."/>
            <person name="Pierre F."/>
            <person name="Priest M."/>
            <person name="Raghuraman S."/>
            <person name="Rege F."/>
            <person name="Reyes R."/>
            <person name="Rise C."/>
            <person name="Rogov P."/>
            <person name="Ross K."/>
            <person name="Ryan E."/>
            <person name="Settipalli S."/>
            <person name="Shea T."/>
            <person name="Sherpa N."/>
            <person name="Shi L."/>
            <person name="Shih D."/>
            <person name="Sparrow T."/>
            <person name="Spaulding J."/>
            <person name="Stalker J."/>
            <person name="Stange-Thomann N."/>
            <person name="Stavropoulos S."/>
            <person name="Stone C."/>
            <person name="Strader C."/>
            <person name="Tesfaye S."/>
            <person name="Thomson T."/>
            <person name="Thoulutsang Y."/>
            <person name="Thoulutsang D."/>
            <person name="Topham K."/>
            <person name="Topping I."/>
            <person name="Tsamla T."/>
            <person name="Vassiliev H."/>
            <person name="Vo A."/>
            <person name="Wangchuk T."/>
            <person name="Wangdi T."/>
            <person name="Weiand M."/>
            <person name="Wilkinson J."/>
            <person name="Wilson A."/>
            <person name="Yadav S."/>
            <person name="Young G."/>
            <person name="Yu Q."/>
            <person name="Zembek L."/>
            <person name="Zhong D."/>
            <person name="Zimmer A."/>
            <person name="Zwirko Z."/>
            <person name="Jaffe D.B."/>
            <person name="Alvarez P."/>
            <person name="Brockman W."/>
            <person name="Butler J."/>
            <person name="Chin C."/>
            <person name="Gnerre S."/>
            <person name="Grabherr M."/>
            <person name="Kleber M."/>
            <person name="Mauceli E."/>
            <person name="MacCallum I."/>
        </authorList>
    </citation>
    <scope>NUCLEOTIDE SEQUENCE [LARGE SCALE GENOMIC DNA]</scope>
    <source>
        <strain evidence="4">Tucson 15287-2541.00</strain>
    </source>
</reference>
<feature type="signal peptide" evidence="2">
    <location>
        <begin position="1"/>
        <end position="19"/>
    </location>
</feature>
<keyword evidence="2" id="KW-0732">Signal</keyword>
<dbReference type="PhylomeDB" id="B4J8R4"/>
<dbReference type="EMBL" id="CH916367">
    <property type="protein sequence ID" value="EDW02354.1"/>
    <property type="molecule type" value="Genomic_DNA"/>
</dbReference>
<evidence type="ECO:0000313" key="3">
    <source>
        <dbReference type="EMBL" id="EDW02354.1"/>
    </source>
</evidence>
<keyword evidence="4" id="KW-1185">Reference proteome</keyword>
<accession>B4J8R4</accession>
<feature type="region of interest" description="Disordered" evidence="1">
    <location>
        <begin position="89"/>
        <end position="108"/>
    </location>
</feature>
<dbReference type="InParanoid" id="B4J8R4"/>
<proteinExistence type="predicted"/>
<dbReference type="eggNOG" id="ENOG502TBHV">
    <property type="taxonomic scope" value="Eukaryota"/>
</dbReference>
<dbReference type="KEGG" id="dgr:6559110"/>
<sequence>MNCTIIFALILASLCLCQSAPFDRNNRYQAIQSPTDLSGQSVRPKREGDYFICYPSSVVYGYHNSPNALSANRRSGQADNLVSAYGSFDERKDKADREREAYTDSYGK</sequence>
<dbReference type="FunCoup" id="B4J8R4">
    <property type="interactions" value="3"/>
</dbReference>
<evidence type="ECO:0000256" key="1">
    <source>
        <dbReference type="SAM" id="MobiDB-lite"/>
    </source>
</evidence>
<dbReference type="OrthoDB" id="7830973at2759"/>
<evidence type="ECO:0000313" key="4">
    <source>
        <dbReference type="Proteomes" id="UP000001070"/>
    </source>
</evidence>
<name>B4J8R4_DROGR</name>
<dbReference type="Proteomes" id="UP000001070">
    <property type="component" value="Unassembled WGS sequence"/>
</dbReference>
<evidence type="ECO:0000256" key="2">
    <source>
        <dbReference type="SAM" id="SignalP"/>
    </source>
</evidence>
<feature type="chain" id="PRO_5002811774" evidence="2">
    <location>
        <begin position="20"/>
        <end position="108"/>
    </location>
</feature>
<protein>
    <submittedName>
        <fullName evidence="3">GH21948</fullName>
    </submittedName>
</protein>
<gene>
    <name evidence="3" type="primary">Dgri\GH21948</name>
    <name evidence="3" type="ORF">Dgri_GH21948</name>
</gene>